<comment type="caution">
    <text evidence="1">The sequence shown here is derived from an EMBL/GenBank/DDBJ whole genome shotgun (WGS) entry which is preliminary data.</text>
</comment>
<evidence type="ECO:0000313" key="2">
    <source>
        <dbReference type="Proteomes" id="UP000664835"/>
    </source>
</evidence>
<gene>
    <name evidence="1" type="ORF">J3998_03755</name>
</gene>
<accession>A0ABS3Q2X1</accession>
<keyword evidence="2" id="KW-1185">Reference proteome</keyword>
<dbReference type="Proteomes" id="UP000664835">
    <property type="component" value="Unassembled WGS sequence"/>
</dbReference>
<sequence length="314" mass="35537">MKSLGLERPYYSLEEVAKILSKYDLVGAVTVEDVRYLAEQGVFNVVASVTSDFFMVVNASQMDENRFIFSKLKDIQNTARRHYNSLEDSDKAYFLDMYRAYIKPIHKGLSFVKNVTYSKPFIKHGLEISEINLTPIKAERLENSEGWGEPFIIGSVFNKEPFTAYGTPKSTDGFIIEAHETGAYYLQNGQACFIPIEPTIFDIENGRFFWNYEAMKQQSKSADLFISREEVAAYLEAPTSTDQQTDTPPYLDPNSPIYAPDIDLAIQAHKAAFIDNVAHQSVKGMTDWLMNKKGIESTTRAGRIAITANPNKRN</sequence>
<protein>
    <submittedName>
        <fullName evidence="1">Uncharacterized protein</fullName>
    </submittedName>
</protein>
<proteinExistence type="predicted"/>
<dbReference type="EMBL" id="JAGETV010000004">
    <property type="protein sequence ID" value="MBO1926683.1"/>
    <property type="molecule type" value="Genomic_DNA"/>
</dbReference>
<evidence type="ECO:0000313" key="1">
    <source>
        <dbReference type="EMBL" id="MBO1926683.1"/>
    </source>
</evidence>
<reference evidence="1 2" key="1">
    <citation type="submission" date="2021-03" db="EMBL/GenBank/DDBJ databases">
        <title>Thiomicrorhabdus sp.nov.,novel sulfur-oxidizing bacteria isolated from coastal sediment.</title>
        <authorList>
            <person name="Liu X."/>
        </authorList>
    </citation>
    <scope>NUCLEOTIDE SEQUENCE [LARGE SCALE GENOMIC DNA]</scope>
    <source>
        <strain evidence="1 2">6S2-11</strain>
    </source>
</reference>
<name>A0ABS3Q2X1_9GAMM</name>
<dbReference type="RefSeq" id="WP_208148130.1">
    <property type="nucleotide sequence ID" value="NZ_JAGETV010000004.1"/>
</dbReference>
<organism evidence="1 2">
    <name type="scientific">Thiomicrorhabdus marina</name>
    <dbReference type="NCBI Taxonomy" id="2818442"/>
    <lineage>
        <taxon>Bacteria</taxon>
        <taxon>Pseudomonadati</taxon>
        <taxon>Pseudomonadota</taxon>
        <taxon>Gammaproteobacteria</taxon>
        <taxon>Thiotrichales</taxon>
        <taxon>Piscirickettsiaceae</taxon>
        <taxon>Thiomicrorhabdus</taxon>
    </lineage>
</organism>